<keyword evidence="5 7" id="KW-0862">Zinc</keyword>
<comment type="similarity">
    <text evidence="1 7">Belongs to the peptidase M3 family.</text>
</comment>
<sequence length="411" mass="46354">MAAVVSSIPKLANLWSTQLRCFHLSAFLSQLRVLTRPICTYSDYNPLLNQESLPRFKEIQPAHLAPAIEQLTKDFENDFIEFERTLKGNFFSENNSTSDRAWETVVEPLEKIGSQLSYAWGVASHLNGVRNSPELRTSYEKVQPLVVKVAMKAKQSVPFYDALLVSKVEKDQLTLDEGQQRIVTAFLRSARNGGVGLEGKEEERFNTIQLRLAELGNKFSNNVLDATKSFSMVLTDPEDVAGLPLSLLKLTAEAAAAADSTASKEESRSYILIILYCMSGVHRTGFHCTCNLSIFHSRKHTDPMAGPWKLSLDLPCFEPFMKYSQSRNLREKMYMAYITRASHGDTNNSNIIEEIRQLRREKADLLSFQNYAYLSLDSKMADSPSEVWKMIKDLQSKSKTGAKSELQALQV</sequence>
<comment type="cofactor">
    <cofactor evidence="7">
        <name>Zn(2+)</name>
        <dbReference type="ChEBI" id="CHEBI:29105"/>
    </cofactor>
    <text evidence="7">Binds 1 zinc ion.</text>
</comment>
<dbReference type="EMBL" id="CALNXI010004911">
    <property type="protein sequence ID" value="CAH3196646.1"/>
    <property type="molecule type" value="Genomic_DNA"/>
</dbReference>
<feature type="domain" description="Oligopeptidase A N-terminal" evidence="9">
    <location>
        <begin position="69"/>
        <end position="201"/>
    </location>
</feature>
<keyword evidence="4 7" id="KW-0378">Hydrolase</keyword>
<keyword evidence="11" id="KW-1185">Reference proteome</keyword>
<evidence type="ECO:0000259" key="9">
    <source>
        <dbReference type="Pfam" id="PF19310"/>
    </source>
</evidence>
<dbReference type="InterPro" id="IPR045666">
    <property type="entry name" value="OpdA_N"/>
</dbReference>
<evidence type="ECO:0000313" key="11">
    <source>
        <dbReference type="Proteomes" id="UP001159427"/>
    </source>
</evidence>
<dbReference type="PANTHER" id="PTHR11804">
    <property type="entry name" value="PROTEASE M3 THIMET OLIGOPEPTIDASE-RELATED"/>
    <property type="match status" value="1"/>
</dbReference>
<protein>
    <submittedName>
        <fullName evidence="10">Uncharacterized protein</fullName>
    </submittedName>
</protein>
<reference evidence="10 11" key="1">
    <citation type="submission" date="2022-05" db="EMBL/GenBank/DDBJ databases">
        <authorList>
            <consortium name="Genoscope - CEA"/>
            <person name="William W."/>
        </authorList>
    </citation>
    <scope>NUCLEOTIDE SEQUENCE [LARGE SCALE GENOMIC DNA]</scope>
</reference>
<keyword evidence="6 7" id="KW-0482">Metalloprotease</keyword>
<dbReference type="InterPro" id="IPR001567">
    <property type="entry name" value="Pept_M3A_M3B_dom"/>
</dbReference>
<evidence type="ECO:0000313" key="10">
    <source>
        <dbReference type="EMBL" id="CAH3196646.1"/>
    </source>
</evidence>
<evidence type="ECO:0000256" key="3">
    <source>
        <dbReference type="ARBA" id="ARBA00022723"/>
    </source>
</evidence>
<dbReference type="PANTHER" id="PTHR11804:SF83">
    <property type="entry name" value="LD37516P"/>
    <property type="match status" value="1"/>
</dbReference>
<dbReference type="InterPro" id="IPR024077">
    <property type="entry name" value="Neurolysin/TOP_dom2"/>
</dbReference>
<feature type="domain" description="Peptidase M3A/M3B catalytic" evidence="8">
    <location>
        <begin position="320"/>
        <end position="410"/>
    </location>
</feature>
<evidence type="ECO:0000256" key="2">
    <source>
        <dbReference type="ARBA" id="ARBA00022670"/>
    </source>
</evidence>
<evidence type="ECO:0000256" key="1">
    <source>
        <dbReference type="ARBA" id="ARBA00006040"/>
    </source>
</evidence>
<dbReference type="Gene3D" id="1.10.1370.40">
    <property type="match status" value="1"/>
</dbReference>
<evidence type="ECO:0000256" key="7">
    <source>
        <dbReference type="RuleBase" id="RU003435"/>
    </source>
</evidence>
<proteinExistence type="inferred from homology"/>
<feature type="non-terminal residue" evidence="10">
    <location>
        <position position="411"/>
    </location>
</feature>
<accession>A0ABN8T069</accession>
<dbReference type="Pfam" id="PF19310">
    <property type="entry name" value="TOP_N"/>
    <property type="match status" value="1"/>
</dbReference>
<dbReference type="Proteomes" id="UP001159427">
    <property type="component" value="Unassembled WGS sequence"/>
</dbReference>
<evidence type="ECO:0000256" key="5">
    <source>
        <dbReference type="ARBA" id="ARBA00022833"/>
    </source>
</evidence>
<comment type="caution">
    <text evidence="10">The sequence shown here is derived from an EMBL/GenBank/DDBJ whole genome shotgun (WGS) entry which is preliminary data.</text>
</comment>
<dbReference type="SUPFAM" id="SSF55486">
    <property type="entry name" value="Metalloproteases ('zincins'), catalytic domain"/>
    <property type="match status" value="1"/>
</dbReference>
<dbReference type="InterPro" id="IPR045090">
    <property type="entry name" value="Pept_M3A_M3B"/>
</dbReference>
<dbReference type="Pfam" id="PF01432">
    <property type="entry name" value="Peptidase_M3"/>
    <property type="match status" value="1"/>
</dbReference>
<gene>
    <name evidence="10" type="ORF">PEVE_00033191</name>
</gene>
<keyword evidence="3 7" id="KW-0479">Metal-binding</keyword>
<evidence type="ECO:0000256" key="4">
    <source>
        <dbReference type="ARBA" id="ARBA00022801"/>
    </source>
</evidence>
<name>A0ABN8T069_9CNID</name>
<keyword evidence="2 7" id="KW-0645">Protease</keyword>
<evidence type="ECO:0000256" key="6">
    <source>
        <dbReference type="ARBA" id="ARBA00023049"/>
    </source>
</evidence>
<organism evidence="10 11">
    <name type="scientific">Porites evermanni</name>
    <dbReference type="NCBI Taxonomy" id="104178"/>
    <lineage>
        <taxon>Eukaryota</taxon>
        <taxon>Metazoa</taxon>
        <taxon>Cnidaria</taxon>
        <taxon>Anthozoa</taxon>
        <taxon>Hexacorallia</taxon>
        <taxon>Scleractinia</taxon>
        <taxon>Fungiina</taxon>
        <taxon>Poritidae</taxon>
        <taxon>Porites</taxon>
    </lineage>
</organism>
<evidence type="ECO:0000259" key="8">
    <source>
        <dbReference type="Pfam" id="PF01432"/>
    </source>
</evidence>
<dbReference type="Gene3D" id="1.10.1370.10">
    <property type="entry name" value="Neurolysin, domain 3"/>
    <property type="match status" value="2"/>
</dbReference>